<dbReference type="VEuPathDB" id="FungiDB:VP01_15g12"/>
<dbReference type="EMBL" id="LAVV01006393">
    <property type="protein sequence ID" value="KNZ60178.1"/>
    <property type="molecule type" value="Genomic_DNA"/>
</dbReference>
<proteinExistence type="predicted"/>
<organism evidence="1 2">
    <name type="scientific">Puccinia sorghi</name>
    <dbReference type="NCBI Taxonomy" id="27349"/>
    <lineage>
        <taxon>Eukaryota</taxon>
        <taxon>Fungi</taxon>
        <taxon>Dikarya</taxon>
        <taxon>Basidiomycota</taxon>
        <taxon>Pucciniomycotina</taxon>
        <taxon>Pucciniomycetes</taxon>
        <taxon>Pucciniales</taxon>
        <taxon>Pucciniaceae</taxon>
        <taxon>Puccinia</taxon>
    </lineage>
</organism>
<evidence type="ECO:0000313" key="2">
    <source>
        <dbReference type="Proteomes" id="UP000037035"/>
    </source>
</evidence>
<evidence type="ECO:0000313" key="1">
    <source>
        <dbReference type="EMBL" id="KNZ60178.1"/>
    </source>
</evidence>
<reference evidence="1 2" key="1">
    <citation type="submission" date="2015-08" db="EMBL/GenBank/DDBJ databases">
        <title>Next Generation Sequencing and Analysis of the Genome of Puccinia sorghi L Schw, the Causal Agent of Maize Common Rust.</title>
        <authorList>
            <person name="Rochi L."/>
            <person name="Burguener G."/>
            <person name="Darino M."/>
            <person name="Turjanski A."/>
            <person name="Kreff E."/>
            <person name="Dieguez M.J."/>
            <person name="Sacco F."/>
        </authorList>
    </citation>
    <scope>NUCLEOTIDE SEQUENCE [LARGE SCALE GENOMIC DNA]</scope>
    <source>
        <strain evidence="1 2">RO10H11247</strain>
    </source>
</reference>
<dbReference type="OrthoDB" id="2517677at2759"/>
<protein>
    <submittedName>
        <fullName evidence="1">Uncharacterized protein</fullName>
    </submittedName>
</protein>
<comment type="caution">
    <text evidence="1">The sequence shown here is derived from an EMBL/GenBank/DDBJ whole genome shotgun (WGS) entry which is preliminary data.</text>
</comment>
<dbReference type="AlphaFoldDB" id="A0A0L6VHE6"/>
<keyword evidence="2" id="KW-1185">Reference proteome</keyword>
<sequence length="63" mass="7298">MSPNAELSHNNQDYISTGISEFKENYRFNFSYGCVPSPEQCLPSVEEHLKNLSEVQEELKEFL</sequence>
<dbReference type="Proteomes" id="UP000037035">
    <property type="component" value="Unassembled WGS sequence"/>
</dbReference>
<name>A0A0L6VHE6_9BASI</name>
<accession>A0A0L6VHE6</accession>
<gene>
    <name evidence="1" type="ORF">VP01_15g12</name>
</gene>